<organism evidence="2 3">
    <name type="scientific">Aspergillus minisclerotigenes</name>
    <dbReference type="NCBI Taxonomy" id="656917"/>
    <lineage>
        <taxon>Eukaryota</taxon>
        <taxon>Fungi</taxon>
        <taxon>Dikarya</taxon>
        <taxon>Ascomycota</taxon>
        <taxon>Pezizomycotina</taxon>
        <taxon>Eurotiomycetes</taxon>
        <taxon>Eurotiomycetidae</taxon>
        <taxon>Eurotiales</taxon>
        <taxon>Aspergillaceae</taxon>
        <taxon>Aspergillus</taxon>
        <taxon>Aspergillus subgen. Circumdati</taxon>
    </lineage>
</organism>
<sequence length="58" mass="6876">MRRQTFSTCRPLVFAEREDQVSSFLSSFLYMFILGLEVRSVVMYNISCNATYPERQEK</sequence>
<evidence type="ECO:0000256" key="1">
    <source>
        <dbReference type="SAM" id="Phobius"/>
    </source>
</evidence>
<keyword evidence="1" id="KW-0472">Membrane</keyword>
<keyword evidence="3" id="KW-1185">Reference proteome</keyword>
<proteinExistence type="predicted"/>
<feature type="transmembrane region" description="Helical" evidence="1">
    <location>
        <begin position="21"/>
        <end position="46"/>
    </location>
</feature>
<keyword evidence="1" id="KW-0812">Transmembrane</keyword>
<protein>
    <submittedName>
        <fullName evidence="2">Uncharacterized protein</fullName>
    </submittedName>
</protein>
<reference evidence="2 3" key="1">
    <citation type="submission" date="2019-04" db="EMBL/GenBank/DDBJ databases">
        <title>Fungal friends and foes A comparative genomics study of 23 Aspergillus species from section Flavi.</title>
        <authorList>
            <consortium name="DOE Joint Genome Institute"/>
            <person name="Kjaerbolling I."/>
            <person name="Vesth T.C."/>
            <person name="Frisvad J.C."/>
            <person name="Nybo J.L."/>
            <person name="Theobald S."/>
            <person name="Kildgaard S."/>
            <person name="Petersen T.I."/>
            <person name="Kuo A."/>
            <person name="Sato A."/>
            <person name="Lyhne E.K."/>
            <person name="Kogle M.E."/>
            <person name="Wiebenga A."/>
            <person name="Kun R.S."/>
            <person name="Lubbers R.J."/>
            <person name="Makela M.R."/>
            <person name="Barry K."/>
            <person name="Chovatia M."/>
            <person name="Clum A."/>
            <person name="Daum C."/>
            <person name="Haridas S."/>
            <person name="He G."/>
            <person name="LaButti K."/>
            <person name="Lipzen A."/>
            <person name="Mondo S."/>
            <person name="Pangilinan J."/>
            <person name="Riley R."/>
            <person name="Salamov A."/>
            <person name="Simmons B.A."/>
            <person name="Magnuson J.K."/>
            <person name="Henrissat B."/>
            <person name="Mortensen U.H."/>
            <person name="Larsen T.O."/>
            <person name="De vries R.P."/>
            <person name="Grigoriev I.V."/>
            <person name="Machida M."/>
            <person name="Baker S.E."/>
            <person name="Andersen M.R."/>
        </authorList>
    </citation>
    <scope>NUCLEOTIDE SEQUENCE [LARGE SCALE GENOMIC DNA]</scope>
    <source>
        <strain evidence="2 3">CBS 117635</strain>
    </source>
</reference>
<dbReference type="Proteomes" id="UP000326289">
    <property type="component" value="Unassembled WGS sequence"/>
</dbReference>
<keyword evidence="1" id="KW-1133">Transmembrane helix</keyword>
<accession>A0A5N6J1M7</accession>
<name>A0A5N6J1M7_9EURO</name>
<evidence type="ECO:0000313" key="2">
    <source>
        <dbReference type="EMBL" id="KAB8272074.1"/>
    </source>
</evidence>
<dbReference type="AlphaFoldDB" id="A0A5N6J1M7"/>
<gene>
    <name evidence="2" type="ORF">BDV30DRAFT_212584</name>
</gene>
<evidence type="ECO:0000313" key="3">
    <source>
        <dbReference type="Proteomes" id="UP000326289"/>
    </source>
</evidence>
<dbReference type="EMBL" id="ML732809">
    <property type="protein sequence ID" value="KAB8272074.1"/>
    <property type="molecule type" value="Genomic_DNA"/>
</dbReference>